<proteinExistence type="predicted"/>
<protein>
    <recommendedName>
        <fullName evidence="2">PIPK domain-containing protein</fullName>
    </recommendedName>
</protein>
<sequence length="330" mass="37857">MPFDNSNNNKIANKSNQMFEHYQLPTYKDISIIVRDRDPGSIISYSLTTPEYEQKLTALKSEMATKLSVNESSQTNESIVNNATMATITTTAASTTNKNEQTEMNNNSSKTPIKIASLNQEEELNQHIDIQFNDVNGKFYCCIYFAELFRKFRSLILVDGDDSARYTVRDNVFHTPCKYSEELYIYSLANCMPWNAVGGKSGSTFLKTRDERFILKEVTKGELKHFLTFVCDYINYCECSLLEKCPSAFVKVVGVYQISYKNTVNNKGSIRYILVMENLFYECNVSYIYDLKGSMRNRKIDIASTYLNNNNNKNDDFNDMTKMMDADSSL</sequence>
<keyword evidence="1" id="KW-0067">ATP-binding</keyword>
<keyword evidence="4" id="KW-1185">Reference proteome</keyword>
<dbReference type="SUPFAM" id="SSF56104">
    <property type="entry name" value="SAICAR synthase-like"/>
    <property type="match status" value="1"/>
</dbReference>
<feature type="non-terminal residue" evidence="3">
    <location>
        <position position="330"/>
    </location>
</feature>
<gene>
    <name evidence="3" type="ORF">BLA29_006967</name>
</gene>
<dbReference type="GO" id="GO:0005524">
    <property type="term" value="F:ATP binding"/>
    <property type="evidence" value="ECO:0007669"/>
    <property type="project" value="UniProtKB-UniRule"/>
</dbReference>
<dbReference type="GO" id="GO:0000285">
    <property type="term" value="F:1-phosphatidylinositol-3-phosphate 5-kinase activity"/>
    <property type="evidence" value="ECO:0007669"/>
    <property type="project" value="TreeGrafter"/>
</dbReference>
<dbReference type="GO" id="GO:0010008">
    <property type="term" value="C:endosome membrane"/>
    <property type="evidence" value="ECO:0007669"/>
    <property type="project" value="TreeGrafter"/>
</dbReference>
<evidence type="ECO:0000256" key="1">
    <source>
        <dbReference type="PROSITE-ProRule" id="PRU00781"/>
    </source>
</evidence>
<dbReference type="InterPro" id="IPR027484">
    <property type="entry name" value="PInositol-4-P-5-kinase_N"/>
</dbReference>
<reference evidence="3 4" key="1">
    <citation type="submission" date="2017-03" db="EMBL/GenBank/DDBJ databases">
        <title>Genome Survey of Euroglyphus maynei.</title>
        <authorList>
            <person name="Arlian L.G."/>
            <person name="Morgan M.S."/>
            <person name="Rider S.D."/>
        </authorList>
    </citation>
    <scope>NUCLEOTIDE SEQUENCE [LARGE SCALE GENOMIC DNA]</scope>
    <source>
        <strain evidence="3">Arlian Lab</strain>
        <tissue evidence="3">Whole body</tissue>
    </source>
</reference>
<dbReference type="Proteomes" id="UP000194236">
    <property type="component" value="Unassembled WGS sequence"/>
</dbReference>
<dbReference type="OrthoDB" id="158357at2759"/>
<name>A0A1Y3BHA9_EURMA</name>
<dbReference type="GO" id="GO:0046854">
    <property type="term" value="P:phosphatidylinositol phosphate biosynthetic process"/>
    <property type="evidence" value="ECO:0007669"/>
    <property type="project" value="TreeGrafter"/>
</dbReference>
<dbReference type="Pfam" id="PF01504">
    <property type="entry name" value="PIP5K"/>
    <property type="match status" value="1"/>
</dbReference>
<organism evidence="3 4">
    <name type="scientific">Euroglyphus maynei</name>
    <name type="common">Mayne's house dust mite</name>
    <dbReference type="NCBI Taxonomy" id="6958"/>
    <lineage>
        <taxon>Eukaryota</taxon>
        <taxon>Metazoa</taxon>
        <taxon>Ecdysozoa</taxon>
        <taxon>Arthropoda</taxon>
        <taxon>Chelicerata</taxon>
        <taxon>Arachnida</taxon>
        <taxon>Acari</taxon>
        <taxon>Acariformes</taxon>
        <taxon>Sarcoptiformes</taxon>
        <taxon>Astigmata</taxon>
        <taxon>Psoroptidia</taxon>
        <taxon>Analgoidea</taxon>
        <taxon>Pyroglyphidae</taxon>
        <taxon>Pyroglyphinae</taxon>
        <taxon>Euroglyphus</taxon>
    </lineage>
</organism>
<dbReference type="EMBL" id="MUJZ01025439">
    <property type="protein sequence ID" value="OTF78986.1"/>
    <property type="molecule type" value="Genomic_DNA"/>
</dbReference>
<evidence type="ECO:0000259" key="2">
    <source>
        <dbReference type="PROSITE" id="PS51455"/>
    </source>
</evidence>
<dbReference type="SMART" id="SM00330">
    <property type="entry name" value="PIPKc"/>
    <property type="match status" value="1"/>
</dbReference>
<keyword evidence="1" id="KW-0808">Transferase</keyword>
<dbReference type="InterPro" id="IPR002498">
    <property type="entry name" value="PInositol-4-P-4/5-kinase_core"/>
</dbReference>
<dbReference type="PROSITE" id="PS51455">
    <property type="entry name" value="PIPK"/>
    <property type="match status" value="1"/>
</dbReference>
<dbReference type="PANTHER" id="PTHR45748:SF7">
    <property type="entry name" value="1-PHOSPHATIDYLINOSITOL 3-PHOSPHATE 5-KINASE-RELATED"/>
    <property type="match status" value="1"/>
</dbReference>
<comment type="caution">
    <text evidence="3">The sequence shown here is derived from an EMBL/GenBank/DDBJ whole genome shotgun (WGS) entry which is preliminary data.</text>
</comment>
<accession>A0A1Y3BHA9</accession>
<dbReference type="PANTHER" id="PTHR45748">
    <property type="entry name" value="1-PHOSPHATIDYLINOSITOL 3-PHOSPHATE 5-KINASE-RELATED"/>
    <property type="match status" value="1"/>
</dbReference>
<keyword evidence="1" id="KW-0547">Nucleotide-binding</keyword>
<dbReference type="Gene3D" id="3.30.800.10">
    <property type="entry name" value="Phosphatidylinositol Phosphate Kinase II Beta"/>
    <property type="match status" value="1"/>
</dbReference>
<dbReference type="AlphaFoldDB" id="A0A1Y3BHA9"/>
<feature type="domain" description="PIPK" evidence="2">
    <location>
        <begin position="72"/>
        <end position="330"/>
    </location>
</feature>
<keyword evidence="1" id="KW-0418">Kinase</keyword>
<evidence type="ECO:0000313" key="3">
    <source>
        <dbReference type="EMBL" id="OTF78986.1"/>
    </source>
</evidence>
<evidence type="ECO:0000313" key="4">
    <source>
        <dbReference type="Proteomes" id="UP000194236"/>
    </source>
</evidence>